<feature type="transmembrane region" description="Helical" evidence="1">
    <location>
        <begin position="72"/>
        <end position="94"/>
    </location>
</feature>
<reference evidence="2 4" key="1">
    <citation type="submission" date="2016-10" db="EMBL/GenBank/DDBJ databases">
        <authorList>
            <person name="Varghese N."/>
            <person name="Submissions S."/>
        </authorList>
    </citation>
    <scope>NUCLEOTIDE SEQUENCE [LARGE SCALE GENOMIC DNA]</scope>
    <source>
        <strain evidence="2 4">DSM 17835</strain>
    </source>
</reference>
<gene>
    <name evidence="3" type="ORF">FIV36_19660</name>
    <name evidence="2" type="ORF">SAMN05216591_2578</name>
</gene>
<dbReference type="RefSeq" id="WP_010565123.1">
    <property type="nucleotide sequence ID" value="NZ_LT629689.1"/>
</dbReference>
<keyword evidence="1" id="KW-0472">Membrane</keyword>
<protein>
    <submittedName>
        <fullName evidence="3">Uncharacterized protein</fullName>
    </submittedName>
</protein>
<evidence type="ECO:0000313" key="5">
    <source>
        <dbReference type="Proteomes" id="UP000317951"/>
    </source>
</evidence>
<proteinExistence type="predicted"/>
<evidence type="ECO:0000313" key="2">
    <source>
        <dbReference type="EMBL" id="SDF31285.1"/>
    </source>
</evidence>
<keyword evidence="1" id="KW-1133">Transmembrane helix</keyword>
<dbReference type="Proteomes" id="UP000182858">
    <property type="component" value="Chromosome I"/>
</dbReference>
<keyword evidence="4" id="KW-1185">Reference proteome</keyword>
<dbReference type="EMBL" id="VFET01000017">
    <property type="protein sequence ID" value="TWS02521.1"/>
    <property type="molecule type" value="Genomic_DNA"/>
</dbReference>
<dbReference type="GeneID" id="78554021"/>
<dbReference type="AlphaFoldDB" id="A0A5C5QCC2"/>
<evidence type="ECO:0000256" key="1">
    <source>
        <dbReference type="SAM" id="Phobius"/>
    </source>
</evidence>
<evidence type="ECO:0000313" key="4">
    <source>
        <dbReference type="Proteomes" id="UP000182858"/>
    </source>
</evidence>
<accession>A0A5C5QCC2</accession>
<sequence>MADELDDLSADELAIIDLKSLTPELAKQIVLFRKYDEGELTAREYLQAVASFRSNRPSGSVPDSAPAKKLTGLVPIAAIAAIAFAVGLAVGPWASKKVYGYSSVEECLLDAKNRYQASACDELFPRTAK</sequence>
<evidence type="ECO:0000313" key="3">
    <source>
        <dbReference type="EMBL" id="TWS02521.1"/>
    </source>
</evidence>
<reference evidence="3 5" key="2">
    <citation type="submission" date="2019-06" db="EMBL/GenBank/DDBJ databases">
        <title>Pseudomonas bimorpha sp. nov. isolated from bovine raw milk and skim milk concentrate.</title>
        <authorList>
            <person name="Hofmann K."/>
            <person name="Huptas C."/>
            <person name="Doll E."/>
            <person name="Scherer S."/>
            <person name="Wenning M."/>
        </authorList>
    </citation>
    <scope>NUCLEOTIDE SEQUENCE [LARGE SCALE GENOMIC DNA]</scope>
    <source>
        <strain evidence="3 5">DSM 17835</strain>
    </source>
</reference>
<organism evidence="3 5">
    <name type="scientific">Pseudomonas extremaustralis</name>
    <dbReference type="NCBI Taxonomy" id="359110"/>
    <lineage>
        <taxon>Bacteria</taxon>
        <taxon>Pseudomonadati</taxon>
        <taxon>Pseudomonadota</taxon>
        <taxon>Gammaproteobacteria</taxon>
        <taxon>Pseudomonadales</taxon>
        <taxon>Pseudomonadaceae</taxon>
        <taxon>Pseudomonas</taxon>
    </lineage>
</organism>
<dbReference type="Proteomes" id="UP000317951">
    <property type="component" value="Unassembled WGS sequence"/>
</dbReference>
<dbReference type="EMBL" id="LT629689">
    <property type="protein sequence ID" value="SDF31285.1"/>
    <property type="molecule type" value="Genomic_DNA"/>
</dbReference>
<name>A0A5C5QCC2_9PSED</name>
<keyword evidence="1" id="KW-0812">Transmembrane</keyword>